<dbReference type="AlphaFoldDB" id="A0A0V0QA52"/>
<dbReference type="InParanoid" id="A0A0V0QA52"/>
<dbReference type="Proteomes" id="UP000054937">
    <property type="component" value="Unassembled WGS sequence"/>
</dbReference>
<accession>A0A0V0QA52</accession>
<gene>
    <name evidence="1" type="ORF">PPERSA_02949</name>
</gene>
<sequence>MKQDISDFNFRLTELLELALENYQEIGVQFLNIQKNTGISNLMQAYDKFLFIKATNLSEMFYIYNKDYLKNEIFEHLDLPVINNSGGARMLKDIQQKMDDIFSHFEEQQSVEVEQEKSEKFQSELKKILEKNGLPENFDIKNLPNYLYEIIRIEEYVHRIIGLYKGEKKSELEKKKRKIENNLFSGIFVEDIQKAIYFHFLDFQQSTSDVFKPEWLFEFLLGIYDTNITAIWSILKYLDDQSLDKIYEGYIFFIQGFFRNMCLISIIKRFGNDLDEFLEDLELLLHFFDCLDTFQVSIQQKIDVFFNNYFDNGGSQISQYQKEQIQLPYVFENIQIQYQDKNVISLLLKYEQRIFGDKVFEKFPLFQTFENFTVLFQKLSQKYLRIRDLNIQQEVQKNYGNIFLEMLYHATDKQI</sequence>
<proteinExistence type="predicted"/>
<dbReference type="EMBL" id="LDAU01000221">
    <property type="protein sequence ID" value="KRW99117.1"/>
    <property type="molecule type" value="Genomic_DNA"/>
</dbReference>
<protein>
    <submittedName>
        <fullName evidence="1">Uncharacterized protein</fullName>
    </submittedName>
</protein>
<reference evidence="1 2" key="1">
    <citation type="journal article" date="2015" name="Sci. Rep.">
        <title>Genome of the facultative scuticociliatosis pathogen Pseudocohnilembus persalinus provides insight into its virulence through horizontal gene transfer.</title>
        <authorList>
            <person name="Xiong J."/>
            <person name="Wang G."/>
            <person name="Cheng J."/>
            <person name="Tian M."/>
            <person name="Pan X."/>
            <person name="Warren A."/>
            <person name="Jiang C."/>
            <person name="Yuan D."/>
            <person name="Miao W."/>
        </authorList>
    </citation>
    <scope>NUCLEOTIDE SEQUENCE [LARGE SCALE GENOMIC DNA]</scope>
    <source>
        <strain evidence="1">36N120E</strain>
    </source>
</reference>
<organism evidence="1 2">
    <name type="scientific">Pseudocohnilembus persalinus</name>
    <name type="common">Ciliate</name>
    <dbReference type="NCBI Taxonomy" id="266149"/>
    <lineage>
        <taxon>Eukaryota</taxon>
        <taxon>Sar</taxon>
        <taxon>Alveolata</taxon>
        <taxon>Ciliophora</taxon>
        <taxon>Intramacronucleata</taxon>
        <taxon>Oligohymenophorea</taxon>
        <taxon>Scuticociliatia</taxon>
        <taxon>Philasterida</taxon>
        <taxon>Pseudocohnilembidae</taxon>
        <taxon>Pseudocohnilembus</taxon>
    </lineage>
</organism>
<keyword evidence="2" id="KW-1185">Reference proteome</keyword>
<comment type="caution">
    <text evidence="1">The sequence shown here is derived from an EMBL/GenBank/DDBJ whole genome shotgun (WGS) entry which is preliminary data.</text>
</comment>
<evidence type="ECO:0000313" key="1">
    <source>
        <dbReference type="EMBL" id="KRW99117.1"/>
    </source>
</evidence>
<evidence type="ECO:0000313" key="2">
    <source>
        <dbReference type="Proteomes" id="UP000054937"/>
    </source>
</evidence>
<name>A0A0V0QA52_PSEPJ</name>